<keyword evidence="2" id="KW-1185">Reference proteome</keyword>
<gene>
    <name evidence="1" type="ORF">M2283_001770</name>
</gene>
<comment type="caution">
    <text evidence="1">The sequence shown here is derived from an EMBL/GenBank/DDBJ whole genome shotgun (WGS) entry which is preliminary data.</text>
</comment>
<dbReference type="RefSeq" id="WP_280875518.1">
    <property type="nucleotide sequence ID" value="NZ_JARXVH010000002.1"/>
</dbReference>
<proteinExistence type="predicted"/>
<protein>
    <submittedName>
        <fullName evidence="1">Uncharacterized protein</fullName>
    </submittedName>
</protein>
<name>A0ABT6LDV7_9ACTN</name>
<organism evidence="1 2">
    <name type="scientific">Streptomyces pseudovenezuelae</name>
    <dbReference type="NCBI Taxonomy" id="67350"/>
    <lineage>
        <taxon>Bacteria</taxon>
        <taxon>Bacillati</taxon>
        <taxon>Actinomycetota</taxon>
        <taxon>Actinomycetes</taxon>
        <taxon>Kitasatosporales</taxon>
        <taxon>Streptomycetaceae</taxon>
        <taxon>Streptomyces</taxon>
        <taxon>Streptomyces aurantiacus group</taxon>
    </lineage>
</organism>
<evidence type="ECO:0000313" key="1">
    <source>
        <dbReference type="EMBL" id="MDH6214487.1"/>
    </source>
</evidence>
<evidence type="ECO:0000313" key="2">
    <source>
        <dbReference type="Proteomes" id="UP001160499"/>
    </source>
</evidence>
<sequence>MSQGANGLAVAAHTFAHVQNTTSRTVDGFRAGHTGALAKITTVTGLPSFAASGMEGIAAV</sequence>
<reference evidence="1 2" key="1">
    <citation type="submission" date="2023-04" db="EMBL/GenBank/DDBJ databases">
        <title>Forest soil microbial communities from Buena Vista Peninsula, Colon Province, Panama.</title>
        <authorList>
            <person name="Bouskill N."/>
        </authorList>
    </citation>
    <scope>NUCLEOTIDE SEQUENCE [LARGE SCALE GENOMIC DNA]</scope>
    <source>
        <strain evidence="1 2">GGS1</strain>
    </source>
</reference>
<dbReference type="EMBL" id="JARXVH010000002">
    <property type="protein sequence ID" value="MDH6214487.1"/>
    <property type="molecule type" value="Genomic_DNA"/>
</dbReference>
<accession>A0ABT6LDV7</accession>
<dbReference type="Proteomes" id="UP001160499">
    <property type="component" value="Unassembled WGS sequence"/>
</dbReference>